<gene>
    <name evidence="1" type="ORF">EC957_005945</name>
</gene>
<accession>A0A9P6K6I6</accession>
<evidence type="ECO:0000313" key="2">
    <source>
        <dbReference type="Proteomes" id="UP000723463"/>
    </source>
</evidence>
<sequence>MTGQERAISQQCHHPKQSLLQGTLLEFYENEYGEPTLQKEIHRQLVIASPGLRTLTWSDPSPRTTLETDDFSQLRSLKHLRILSDLFLPGDQHDSSLGENPTDTDINQHDGDQLALLGGLNSVRDLQEVAFLYPNTEQLSLQVGGRSPSLKEGLEYLRAQCPKIRGLCLKNYSLRDQPSVEIIESCSVAGLTSFDLSGLEATGAIVTRS</sequence>
<protein>
    <submittedName>
        <fullName evidence="1">Uncharacterized protein</fullName>
    </submittedName>
</protein>
<organism evidence="1 2">
    <name type="scientific">Mortierella hygrophila</name>
    <dbReference type="NCBI Taxonomy" id="979708"/>
    <lineage>
        <taxon>Eukaryota</taxon>
        <taxon>Fungi</taxon>
        <taxon>Fungi incertae sedis</taxon>
        <taxon>Mucoromycota</taxon>
        <taxon>Mortierellomycotina</taxon>
        <taxon>Mortierellomycetes</taxon>
        <taxon>Mortierellales</taxon>
        <taxon>Mortierellaceae</taxon>
        <taxon>Mortierella</taxon>
    </lineage>
</organism>
<dbReference type="Gene3D" id="3.80.10.10">
    <property type="entry name" value="Ribonuclease Inhibitor"/>
    <property type="match status" value="1"/>
</dbReference>
<reference evidence="1" key="1">
    <citation type="journal article" date="2020" name="Fungal Divers.">
        <title>Resolving the Mortierellaceae phylogeny through synthesis of multi-gene phylogenetics and phylogenomics.</title>
        <authorList>
            <person name="Vandepol N."/>
            <person name="Liber J."/>
            <person name="Desiro A."/>
            <person name="Na H."/>
            <person name="Kennedy M."/>
            <person name="Barry K."/>
            <person name="Grigoriev I.V."/>
            <person name="Miller A.N."/>
            <person name="O'Donnell K."/>
            <person name="Stajich J.E."/>
            <person name="Bonito G."/>
        </authorList>
    </citation>
    <scope>NUCLEOTIDE SEQUENCE</scope>
    <source>
        <strain evidence="1">NRRL 2591</strain>
    </source>
</reference>
<comment type="caution">
    <text evidence="1">The sequence shown here is derived from an EMBL/GenBank/DDBJ whole genome shotgun (WGS) entry which is preliminary data.</text>
</comment>
<dbReference type="EMBL" id="JAAAXW010000027">
    <property type="protein sequence ID" value="KAF9548706.1"/>
    <property type="molecule type" value="Genomic_DNA"/>
</dbReference>
<evidence type="ECO:0000313" key="1">
    <source>
        <dbReference type="EMBL" id="KAF9548706.1"/>
    </source>
</evidence>
<keyword evidence="2" id="KW-1185">Reference proteome</keyword>
<proteinExistence type="predicted"/>
<dbReference type="Proteomes" id="UP000723463">
    <property type="component" value="Unassembled WGS sequence"/>
</dbReference>
<dbReference type="InterPro" id="IPR032675">
    <property type="entry name" value="LRR_dom_sf"/>
</dbReference>
<dbReference type="AlphaFoldDB" id="A0A9P6K6I6"/>
<name>A0A9P6K6I6_9FUNG</name>